<dbReference type="InterPro" id="IPR001296">
    <property type="entry name" value="Glyco_trans_1"/>
</dbReference>
<proteinExistence type="predicted"/>
<dbReference type="EMBL" id="BMXT01000002">
    <property type="protein sequence ID" value="GGY27411.1"/>
    <property type="molecule type" value="Genomic_DNA"/>
</dbReference>
<comment type="caution">
    <text evidence="2">The sequence shown here is derived from an EMBL/GenBank/DDBJ whole genome shotgun (WGS) entry which is preliminary data.</text>
</comment>
<sequence length="411" mass="46139">MRILIIVDTYVPARISAALQMHDLAIEFARQGHQPTVVVPAPELNRSWTIENLDGVEVLRVKAFRTKDIGYVRRVLAELLLPFLLYRGLLRSPLAKESWSGVIWYSPTIFLGPMVHRLRRRLGIRSYLILRDLFPDWAVDAGIMRRGLAYRFFKQIERYQYQIADVIGVQTPSNVPLVKATATRGNPRIEVLDNWLSDLIDAECPVSLQETPLAGKTVFVYAGNMGAAQGMDCLLELAEDLRDRNDTGFLFVGRGSEVERLREYANSHDLRHVMFMDEIDSKSIPGLLAQCHVGLIALDPRHTTHNIPGKLLTYLRAGLPVLARINAGNDLKQIIDTEGVGYVCVGDAQHQLSKLAERLLDSPELRSQMAHRGKELAERRYSSASAVSRIVAALRSVNSKYVIDVNPTGRP</sequence>
<gene>
    <name evidence="2" type="ORF">GCM10008098_20600</name>
</gene>
<dbReference type="RefSeq" id="WP_189441148.1">
    <property type="nucleotide sequence ID" value="NZ_BMXT01000002.1"/>
</dbReference>
<evidence type="ECO:0000313" key="3">
    <source>
        <dbReference type="Proteomes" id="UP000621898"/>
    </source>
</evidence>
<reference evidence="3" key="1">
    <citation type="journal article" date="2019" name="Int. J. Syst. Evol. Microbiol.">
        <title>The Global Catalogue of Microorganisms (GCM) 10K type strain sequencing project: providing services to taxonomists for standard genome sequencing and annotation.</title>
        <authorList>
            <consortium name="The Broad Institute Genomics Platform"/>
            <consortium name="The Broad Institute Genome Sequencing Center for Infectious Disease"/>
            <person name="Wu L."/>
            <person name="Ma J."/>
        </authorList>
    </citation>
    <scope>NUCLEOTIDE SEQUENCE [LARGE SCALE GENOMIC DNA]</scope>
    <source>
        <strain evidence="3">KCTC 22232</strain>
    </source>
</reference>
<name>A0ABQ2ZW80_9GAMM</name>
<dbReference type="Pfam" id="PF00534">
    <property type="entry name" value="Glycos_transf_1"/>
    <property type="match status" value="1"/>
</dbReference>
<keyword evidence="3" id="KW-1185">Reference proteome</keyword>
<organism evidence="2 3">
    <name type="scientific">Rhodanobacter panaciterrae</name>
    <dbReference type="NCBI Taxonomy" id="490572"/>
    <lineage>
        <taxon>Bacteria</taxon>
        <taxon>Pseudomonadati</taxon>
        <taxon>Pseudomonadota</taxon>
        <taxon>Gammaproteobacteria</taxon>
        <taxon>Lysobacterales</taxon>
        <taxon>Rhodanobacteraceae</taxon>
        <taxon>Rhodanobacter</taxon>
    </lineage>
</organism>
<dbReference type="Gene3D" id="3.40.50.2000">
    <property type="entry name" value="Glycogen Phosphorylase B"/>
    <property type="match status" value="2"/>
</dbReference>
<feature type="domain" description="Glycosyl transferase family 1" evidence="1">
    <location>
        <begin position="215"/>
        <end position="375"/>
    </location>
</feature>
<evidence type="ECO:0000313" key="2">
    <source>
        <dbReference type="EMBL" id="GGY27411.1"/>
    </source>
</evidence>
<dbReference type="PANTHER" id="PTHR12526">
    <property type="entry name" value="GLYCOSYLTRANSFERASE"/>
    <property type="match status" value="1"/>
</dbReference>
<accession>A0ABQ2ZW80</accession>
<dbReference type="Proteomes" id="UP000621898">
    <property type="component" value="Unassembled WGS sequence"/>
</dbReference>
<dbReference type="PANTHER" id="PTHR12526:SF609">
    <property type="entry name" value="LIPOPOLYSACCHARIDE BIOSYNTHESIS PROTEIN"/>
    <property type="match status" value="1"/>
</dbReference>
<dbReference type="SUPFAM" id="SSF53756">
    <property type="entry name" value="UDP-Glycosyltransferase/glycogen phosphorylase"/>
    <property type="match status" value="1"/>
</dbReference>
<evidence type="ECO:0000259" key="1">
    <source>
        <dbReference type="Pfam" id="PF00534"/>
    </source>
</evidence>
<dbReference type="CDD" id="cd03794">
    <property type="entry name" value="GT4_WbuB-like"/>
    <property type="match status" value="1"/>
</dbReference>
<protein>
    <submittedName>
        <fullName evidence="2">Glycosyltransferase WbuB</fullName>
    </submittedName>
</protein>